<proteinExistence type="predicted"/>
<dbReference type="AlphaFoldDB" id="A0A7S1N3Y2"/>
<evidence type="ECO:0000313" key="1">
    <source>
        <dbReference type="EMBL" id="CAD8995493.1"/>
    </source>
</evidence>
<name>A0A7S1N3Y2_9EUGL</name>
<dbReference type="EMBL" id="HBGA01016837">
    <property type="protein sequence ID" value="CAD8995493.1"/>
    <property type="molecule type" value="Transcribed_RNA"/>
</dbReference>
<gene>
    <name evidence="1" type="ORF">EGYM00392_LOCUS6549</name>
</gene>
<protein>
    <submittedName>
        <fullName evidence="1">Uncharacterized protein</fullName>
    </submittedName>
</protein>
<accession>A0A7S1N3Y2</accession>
<sequence length="124" mass="13621">MHVYLARSNVKVRGTLVDIKVDPIIGLILQLGNAYKIHSHDHNRQIYQVLFVLSSWWSYFHIPPLSQCTLETHIGSMILAFVSTTLRAPAAIIVGLLAHAFSASLVPRWGLGLANMAGYVGPSS</sequence>
<organism evidence="1">
    <name type="scientific">Eutreptiella gymnastica</name>
    <dbReference type="NCBI Taxonomy" id="73025"/>
    <lineage>
        <taxon>Eukaryota</taxon>
        <taxon>Discoba</taxon>
        <taxon>Euglenozoa</taxon>
        <taxon>Euglenida</taxon>
        <taxon>Spirocuta</taxon>
        <taxon>Euglenophyceae</taxon>
        <taxon>Eutreptiales</taxon>
        <taxon>Eutreptiaceae</taxon>
        <taxon>Eutreptiella</taxon>
    </lineage>
</organism>
<reference evidence="1" key="1">
    <citation type="submission" date="2021-01" db="EMBL/GenBank/DDBJ databases">
        <authorList>
            <person name="Corre E."/>
            <person name="Pelletier E."/>
            <person name="Niang G."/>
            <person name="Scheremetjew M."/>
            <person name="Finn R."/>
            <person name="Kale V."/>
            <person name="Holt S."/>
            <person name="Cochrane G."/>
            <person name="Meng A."/>
            <person name="Brown T."/>
            <person name="Cohen L."/>
        </authorList>
    </citation>
    <scope>NUCLEOTIDE SEQUENCE</scope>
    <source>
        <strain evidence="1">NIES-381</strain>
    </source>
</reference>